<sequence length="190" mass="21626">MELLSLFGSILGALSWVIVKWKEQKKKEKKKKRKRGQSPFRREATVCVFSCLAFLWANLLSGVTSRRFPWPSKYVALQCASPSWPVRFSKGGSSPGALTKLSCQKGGLQKGPRRGEVDKTATGKRRLMKRPTKWPTKRPTKWPTKRPTKRLTKRPTKRPWQKCPSELQLRTVARGFAANKTTPRCAPTEC</sequence>
<dbReference type="AlphaFoldDB" id="A0A0J9SWM0"/>
<accession>A0A0J9SWM0</accession>
<feature type="transmembrane region" description="Helical" evidence="2">
    <location>
        <begin position="44"/>
        <end position="63"/>
    </location>
</feature>
<feature type="transmembrane region" description="Helical" evidence="2">
    <location>
        <begin position="6"/>
        <end position="23"/>
    </location>
</feature>
<feature type="region of interest" description="Disordered" evidence="1">
    <location>
        <begin position="128"/>
        <end position="162"/>
    </location>
</feature>
<gene>
    <name evidence="3" type="ORF">PVBG_05232</name>
</gene>
<evidence type="ECO:0000313" key="4">
    <source>
        <dbReference type="Proteomes" id="UP000053327"/>
    </source>
</evidence>
<evidence type="ECO:0000256" key="1">
    <source>
        <dbReference type="SAM" id="MobiDB-lite"/>
    </source>
</evidence>
<feature type="compositionally biased region" description="Basic residues" evidence="1">
    <location>
        <begin position="128"/>
        <end position="160"/>
    </location>
</feature>
<reference evidence="3 4" key="1">
    <citation type="submission" date="2011-08" db="EMBL/GenBank/DDBJ databases">
        <title>The Genome Sequence of Plasmodium vivax Brazil I.</title>
        <authorList>
            <consortium name="The Broad Institute Genome Sequencing Platform"/>
            <consortium name="The Broad Institute Genome Sequencing Center for Infectious Disease"/>
            <person name="Neafsey D."/>
            <person name="Carlton J."/>
            <person name="Barnwell J."/>
            <person name="Collins W."/>
            <person name="Escalante A."/>
            <person name="Mullikin J."/>
            <person name="Saul A."/>
            <person name="Guigo R."/>
            <person name="Camara F."/>
            <person name="Young S.K."/>
            <person name="Zeng Q."/>
            <person name="Gargeya S."/>
            <person name="Fitzgerald M."/>
            <person name="Haas B."/>
            <person name="Abouelleil A."/>
            <person name="Alvarado L."/>
            <person name="Arachchi H.M."/>
            <person name="Berlin A."/>
            <person name="Brown A."/>
            <person name="Chapman S.B."/>
            <person name="Chen Z."/>
            <person name="Dunbar C."/>
            <person name="Freedman E."/>
            <person name="Gearin G."/>
            <person name="Gellesch M."/>
            <person name="Goldberg J."/>
            <person name="Griggs A."/>
            <person name="Gujja S."/>
            <person name="Heiman D."/>
            <person name="Howarth C."/>
            <person name="Larson L."/>
            <person name="Lui A."/>
            <person name="MacDonald P.J.P."/>
            <person name="Montmayeur A."/>
            <person name="Murphy C."/>
            <person name="Neiman D."/>
            <person name="Pearson M."/>
            <person name="Priest M."/>
            <person name="Roberts A."/>
            <person name="Saif S."/>
            <person name="Shea T."/>
            <person name="Shenoy N."/>
            <person name="Sisk P."/>
            <person name="Stolte C."/>
            <person name="Sykes S."/>
            <person name="Wortman J."/>
            <person name="Nusbaum C."/>
            <person name="Birren B."/>
        </authorList>
    </citation>
    <scope>NUCLEOTIDE SEQUENCE [LARGE SCALE GENOMIC DNA]</scope>
    <source>
        <strain evidence="3 4">Brazil I</strain>
    </source>
</reference>
<dbReference type="EMBL" id="KQ234802">
    <property type="protein sequence ID" value="KMZ87241.1"/>
    <property type="molecule type" value="Genomic_DNA"/>
</dbReference>
<name>A0A0J9SWM0_PLAV1</name>
<evidence type="ECO:0000256" key="2">
    <source>
        <dbReference type="SAM" id="Phobius"/>
    </source>
</evidence>
<evidence type="ECO:0000313" key="3">
    <source>
        <dbReference type="EMBL" id="KMZ87241.1"/>
    </source>
</evidence>
<protein>
    <submittedName>
        <fullName evidence="3">Uncharacterized protein</fullName>
    </submittedName>
</protein>
<keyword evidence="2" id="KW-1133">Transmembrane helix</keyword>
<dbReference type="Proteomes" id="UP000053327">
    <property type="component" value="Unassembled WGS sequence"/>
</dbReference>
<proteinExistence type="predicted"/>
<organism evidence="3 4">
    <name type="scientific">Plasmodium vivax (strain Brazil I)</name>
    <dbReference type="NCBI Taxonomy" id="1033975"/>
    <lineage>
        <taxon>Eukaryota</taxon>
        <taxon>Sar</taxon>
        <taxon>Alveolata</taxon>
        <taxon>Apicomplexa</taxon>
        <taxon>Aconoidasida</taxon>
        <taxon>Haemosporida</taxon>
        <taxon>Plasmodiidae</taxon>
        <taxon>Plasmodium</taxon>
        <taxon>Plasmodium (Plasmodium)</taxon>
    </lineage>
</organism>
<keyword evidence="2" id="KW-0812">Transmembrane</keyword>
<keyword evidence="2" id="KW-0472">Membrane</keyword>